<feature type="transmembrane region" description="Helical" evidence="1">
    <location>
        <begin position="305"/>
        <end position="327"/>
    </location>
</feature>
<keyword evidence="1" id="KW-1133">Transmembrane helix</keyword>
<dbReference type="Pfam" id="PF10092">
    <property type="entry name" value="DUF2330"/>
    <property type="match status" value="1"/>
</dbReference>
<gene>
    <name evidence="2" type="ORF">GCM10023196_071010</name>
</gene>
<organism evidence="2 3">
    <name type="scientific">Actinoallomurus vinaceus</name>
    <dbReference type="NCBI Taxonomy" id="1080074"/>
    <lineage>
        <taxon>Bacteria</taxon>
        <taxon>Bacillati</taxon>
        <taxon>Actinomycetota</taxon>
        <taxon>Actinomycetes</taxon>
        <taxon>Streptosporangiales</taxon>
        <taxon>Thermomonosporaceae</taxon>
        <taxon>Actinoallomurus</taxon>
    </lineage>
</organism>
<name>A0ABP8ULH5_9ACTN</name>
<evidence type="ECO:0000313" key="3">
    <source>
        <dbReference type="Proteomes" id="UP001501442"/>
    </source>
</evidence>
<accession>A0ABP8ULH5</accession>
<comment type="caution">
    <text evidence="2">The sequence shown here is derived from an EMBL/GenBank/DDBJ whole genome shotgun (WGS) entry which is preliminary data.</text>
</comment>
<protein>
    <submittedName>
        <fullName evidence="2">DUF2330 domain-containing protein</fullName>
    </submittedName>
</protein>
<proteinExistence type="predicted"/>
<evidence type="ECO:0000256" key="1">
    <source>
        <dbReference type="SAM" id="Phobius"/>
    </source>
</evidence>
<keyword evidence="1" id="KW-0472">Membrane</keyword>
<keyword evidence="3" id="KW-1185">Reference proteome</keyword>
<keyword evidence="1" id="KW-0812">Transmembrane</keyword>
<evidence type="ECO:0000313" key="2">
    <source>
        <dbReference type="EMBL" id="GAA4633451.1"/>
    </source>
</evidence>
<reference evidence="3" key="1">
    <citation type="journal article" date="2019" name="Int. J. Syst. Evol. Microbiol.">
        <title>The Global Catalogue of Microorganisms (GCM) 10K type strain sequencing project: providing services to taxonomists for standard genome sequencing and annotation.</title>
        <authorList>
            <consortium name="The Broad Institute Genomics Platform"/>
            <consortium name="The Broad Institute Genome Sequencing Center for Infectious Disease"/>
            <person name="Wu L."/>
            <person name="Ma J."/>
        </authorList>
    </citation>
    <scope>NUCLEOTIDE SEQUENCE [LARGE SCALE GENOMIC DNA]</scope>
    <source>
        <strain evidence="3">JCM 17939</strain>
    </source>
</reference>
<sequence>MVAAAALGVVRPSWACGCGALITSTDSGVNVAEETSIVRFDGSAEEIVMRLSVRSSARDAAWLMPTPARATVTLGERGWFEQLDGLTEPRVVKRRHWFPRLGPDRMAGAPAPGPGGRVGVLGQQRLGPFEVTTLSAGDSHALASWLTAHGYHLKGRLAQALQPYVARRWTYTAIRLAPESGPLTGELDPLRIKFTTAAPVYPIRLSRLAATPQAVHLYVLAPHRVTVRGLGLFTTYAGRVSPAQVSSPGLRSLLGGGAFLTEVVRQGIPPADFTDDLTFGYTADTPYRQVDYVQGGLVTFLGLPAFLWLLGTPVVVLVAVAVVVVAARRSGRARRGRVPAPS</sequence>
<dbReference type="Proteomes" id="UP001501442">
    <property type="component" value="Unassembled WGS sequence"/>
</dbReference>
<dbReference type="InterPro" id="IPR019283">
    <property type="entry name" value="DUF2330"/>
</dbReference>
<dbReference type="EMBL" id="BAABHK010000012">
    <property type="protein sequence ID" value="GAA4633451.1"/>
    <property type="molecule type" value="Genomic_DNA"/>
</dbReference>